<gene>
    <name evidence="3" type="ORF">BCF53_10776</name>
</gene>
<protein>
    <submittedName>
        <fullName evidence="3">Glycine oxidase</fullName>
    </submittedName>
</protein>
<sequence length="346" mass="38870">MKVAIIGAGVLGRITALELIGRNHEVTLLEAKSFDQPHGAAVISAGMIAPAIDALDKDDQARRMAFHSERRWPHLLDLLQQLDPKHSDVFFRQSGALAIAFPDEMPCLFEFRHQLERAYSNNKEEYETLYNDEVTELEPDLIRFETALLLKHESNICNRQFVEASTRALRKHANIVDYWPLKGRGDELKKQYDWILDCRGAGAVKSSSYAELENNHLRSVRSEAIRVKAPKVNFTRPIHIIQPRFHVYVVPKPDNIYVVGATDSHNLKARAVTVQSSLESLSTLNSIHAGFAEAEIMEAFAASRAIYEDNSPVITQKENIITANGLSRHGWLLGPALAEQLANFVV</sequence>
<name>A0A4R3I530_9GAMM</name>
<dbReference type="Gene3D" id="3.50.50.60">
    <property type="entry name" value="FAD/NAD(P)-binding domain"/>
    <property type="match status" value="1"/>
</dbReference>
<dbReference type="Pfam" id="PF01266">
    <property type="entry name" value="DAO"/>
    <property type="match status" value="1"/>
</dbReference>
<accession>A0A4R3I530</accession>
<dbReference type="SUPFAM" id="SSF51971">
    <property type="entry name" value="Nucleotide-binding domain"/>
    <property type="match status" value="1"/>
</dbReference>
<keyword evidence="1" id="KW-0560">Oxidoreductase</keyword>
<dbReference type="RefSeq" id="WP_132701509.1">
    <property type="nucleotide sequence ID" value="NZ_SLZR01000007.1"/>
</dbReference>
<evidence type="ECO:0000313" key="4">
    <source>
        <dbReference type="Proteomes" id="UP000295793"/>
    </source>
</evidence>
<dbReference type="OrthoDB" id="9790035at2"/>
<reference evidence="3 4" key="1">
    <citation type="submission" date="2019-03" db="EMBL/GenBank/DDBJ databases">
        <title>Genomic Encyclopedia of Archaeal and Bacterial Type Strains, Phase II (KMG-II): from individual species to whole genera.</title>
        <authorList>
            <person name="Goeker M."/>
        </authorList>
    </citation>
    <scope>NUCLEOTIDE SEQUENCE [LARGE SCALE GENOMIC DNA]</scope>
    <source>
        <strain evidence="3 4">DSM 15388</strain>
    </source>
</reference>
<dbReference type="InterPro" id="IPR006076">
    <property type="entry name" value="FAD-dep_OxRdtase"/>
</dbReference>
<comment type="caution">
    <text evidence="3">The sequence shown here is derived from an EMBL/GenBank/DDBJ whole genome shotgun (WGS) entry which is preliminary data.</text>
</comment>
<dbReference type="GO" id="GO:0016491">
    <property type="term" value="F:oxidoreductase activity"/>
    <property type="evidence" value="ECO:0007669"/>
    <property type="project" value="UniProtKB-KW"/>
</dbReference>
<dbReference type="Gene3D" id="3.30.9.10">
    <property type="entry name" value="D-Amino Acid Oxidase, subunit A, domain 2"/>
    <property type="match status" value="1"/>
</dbReference>
<evidence type="ECO:0000256" key="1">
    <source>
        <dbReference type="ARBA" id="ARBA00023002"/>
    </source>
</evidence>
<feature type="domain" description="FAD dependent oxidoreductase" evidence="2">
    <location>
        <begin position="2"/>
        <end position="343"/>
    </location>
</feature>
<dbReference type="EMBL" id="SLZR01000007">
    <property type="protein sequence ID" value="TCS41062.1"/>
    <property type="molecule type" value="Genomic_DNA"/>
</dbReference>
<dbReference type="PANTHER" id="PTHR13847:SF289">
    <property type="entry name" value="GLYCINE OXIDASE"/>
    <property type="match status" value="1"/>
</dbReference>
<evidence type="ECO:0000313" key="3">
    <source>
        <dbReference type="EMBL" id="TCS41062.1"/>
    </source>
</evidence>
<dbReference type="InterPro" id="IPR036188">
    <property type="entry name" value="FAD/NAD-bd_sf"/>
</dbReference>
<keyword evidence="4" id="KW-1185">Reference proteome</keyword>
<dbReference type="AlphaFoldDB" id="A0A4R3I530"/>
<evidence type="ECO:0000259" key="2">
    <source>
        <dbReference type="Pfam" id="PF01266"/>
    </source>
</evidence>
<dbReference type="SUPFAM" id="SSF54373">
    <property type="entry name" value="FAD-linked reductases, C-terminal domain"/>
    <property type="match status" value="1"/>
</dbReference>
<dbReference type="Proteomes" id="UP000295793">
    <property type="component" value="Unassembled WGS sequence"/>
</dbReference>
<proteinExistence type="predicted"/>
<organism evidence="3 4">
    <name type="scientific">Reinekea marinisedimentorum</name>
    <dbReference type="NCBI Taxonomy" id="230495"/>
    <lineage>
        <taxon>Bacteria</taxon>
        <taxon>Pseudomonadati</taxon>
        <taxon>Pseudomonadota</taxon>
        <taxon>Gammaproteobacteria</taxon>
        <taxon>Oceanospirillales</taxon>
        <taxon>Saccharospirillaceae</taxon>
        <taxon>Reinekea</taxon>
    </lineage>
</organism>
<dbReference type="PANTHER" id="PTHR13847">
    <property type="entry name" value="SARCOSINE DEHYDROGENASE-RELATED"/>
    <property type="match status" value="1"/>
</dbReference>
<dbReference type="GO" id="GO:0005737">
    <property type="term" value="C:cytoplasm"/>
    <property type="evidence" value="ECO:0007669"/>
    <property type="project" value="TreeGrafter"/>
</dbReference>